<organism evidence="6 7">
    <name type="scientific">Dethiosulfatarculus sandiegensis</name>
    <dbReference type="NCBI Taxonomy" id="1429043"/>
    <lineage>
        <taxon>Bacteria</taxon>
        <taxon>Pseudomonadati</taxon>
        <taxon>Thermodesulfobacteriota</taxon>
        <taxon>Desulfarculia</taxon>
        <taxon>Desulfarculales</taxon>
        <taxon>Desulfarculaceae</taxon>
        <taxon>Dethiosulfatarculus</taxon>
    </lineage>
</organism>
<gene>
    <name evidence="6" type="ORF">X474_10740</name>
</gene>
<dbReference type="STRING" id="1429043.X474_10740"/>
<feature type="active site" description="Proton acceptor" evidence="4">
    <location>
        <position position="189"/>
    </location>
</feature>
<evidence type="ECO:0000256" key="3">
    <source>
        <dbReference type="ARBA" id="ARBA00023098"/>
    </source>
</evidence>
<dbReference type="PANTHER" id="PTHR14226">
    <property type="entry name" value="NEUROPATHY TARGET ESTERASE/SWISS CHEESE D.MELANOGASTER"/>
    <property type="match status" value="1"/>
</dbReference>
<dbReference type="InterPro" id="IPR016035">
    <property type="entry name" value="Acyl_Trfase/lysoPLipase"/>
</dbReference>
<keyword evidence="7" id="KW-1185">Reference proteome</keyword>
<feature type="active site" description="Nucleophile" evidence="4">
    <location>
        <position position="43"/>
    </location>
</feature>
<dbReference type="PROSITE" id="PS51635">
    <property type="entry name" value="PNPLA"/>
    <property type="match status" value="1"/>
</dbReference>
<name>A0A0D2GGR5_9BACT</name>
<evidence type="ECO:0000256" key="2">
    <source>
        <dbReference type="ARBA" id="ARBA00022963"/>
    </source>
</evidence>
<comment type="caution">
    <text evidence="6">The sequence shown here is derived from an EMBL/GenBank/DDBJ whole genome shotgun (WGS) entry which is preliminary data.</text>
</comment>
<dbReference type="InterPro" id="IPR002641">
    <property type="entry name" value="PNPLA_dom"/>
</dbReference>
<dbReference type="Gene3D" id="3.40.1090.10">
    <property type="entry name" value="Cytosolic phospholipase A2 catalytic domain"/>
    <property type="match status" value="2"/>
</dbReference>
<feature type="short sequence motif" description="GXSXG" evidence="4">
    <location>
        <begin position="41"/>
        <end position="45"/>
    </location>
</feature>
<feature type="short sequence motif" description="GXGXXG" evidence="4">
    <location>
        <begin position="14"/>
        <end position="19"/>
    </location>
</feature>
<dbReference type="Proteomes" id="UP000032233">
    <property type="component" value="Unassembled WGS sequence"/>
</dbReference>
<dbReference type="RefSeq" id="WP_044348513.1">
    <property type="nucleotide sequence ID" value="NZ_AZAC01000012.1"/>
</dbReference>
<dbReference type="OrthoDB" id="5290098at2"/>
<feature type="short sequence motif" description="DGA/G" evidence="4">
    <location>
        <begin position="189"/>
        <end position="191"/>
    </location>
</feature>
<dbReference type="EMBL" id="AZAC01000012">
    <property type="protein sequence ID" value="KIX14102.1"/>
    <property type="molecule type" value="Genomic_DNA"/>
</dbReference>
<dbReference type="GO" id="GO:0016787">
    <property type="term" value="F:hydrolase activity"/>
    <property type="evidence" value="ECO:0007669"/>
    <property type="project" value="UniProtKB-UniRule"/>
</dbReference>
<dbReference type="InParanoid" id="A0A0D2GGR5"/>
<sequence>MSKKSKRIALALGGGGARGFAHVGVLEFMEKKGLPVKGIVGSSAGAIAAAGWAMGKKSTEMRESVIEFSRTRMAADPLLRSMVDQDIGSEALSLGDRLFSMFCRGRMVKSLLLGESLMPKDYFAKVIEFFLPDILIEEMEVPFAAVATDIMTGEPVVLNKGSLRKAVLASCSIPGVAPVVSLGNRHLVDGGVASLVPVHEARSLFGGPVVAVNLERKIEEDLLPRGALDMYLRASDLQALRISELLLKEADLALHPEVKDVHWADFLKCETVMENGERAAEKAWPELLELTRKKSPFGFLKGRFCRDKKEE</sequence>
<dbReference type="InterPro" id="IPR050301">
    <property type="entry name" value="NTE"/>
</dbReference>
<dbReference type="SUPFAM" id="SSF52151">
    <property type="entry name" value="FabD/lysophospholipase-like"/>
    <property type="match status" value="1"/>
</dbReference>
<feature type="domain" description="PNPLA" evidence="5">
    <location>
        <begin position="10"/>
        <end position="202"/>
    </location>
</feature>
<dbReference type="GO" id="GO:0016042">
    <property type="term" value="P:lipid catabolic process"/>
    <property type="evidence" value="ECO:0007669"/>
    <property type="project" value="UniProtKB-UniRule"/>
</dbReference>
<evidence type="ECO:0000313" key="7">
    <source>
        <dbReference type="Proteomes" id="UP000032233"/>
    </source>
</evidence>
<evidence type="ECO:0000256" key="4">
    <source>
        <dbReference type="PROSITE-ProRule" id="PRU01161"/>
    </source>
</evidence>
<dbReference type="Pfam" id="PF01734">
    <property type="entry name" value="Patatin"/>
    <property type="match status" value="1"/>
</dbReference>
<accession>A0A0D2GGR5</accession>
<protein>
    <recommendedName>
        <fullName evidence="5">PNPLA domain-containing protein</fullName>
    </recommendedName>
</protein>
<dbReference type="PANTHER" id="PTHR14226:SF76">
    <property type="entry name" value="NTE FAMILY PROTEIN RSSA"/>
    <property type="match status" value="1"/>
</dbReference>
<evidence type="ECO:0000259" key="5">
    <source>
        <dbReference type="PROSITE" id="PS51635"/>
    </source>
</evidence>
<keyword evidence="1 4" id="KW-0378">Hydrolase</keyword>
<proteinExistence type="predicted"/>
<keyword evidence="3 4" id="KW-0443">Lipid metabolism</keyword>
<reference evidence="6 7" key="1">
    <citation type="submission" date="2013-11" db="EMBL/GenBank/DDBJ databases">
        <title>Metagenomic analysis of a methanogenic consortium involved in long chain n-alkane degradation.</title>
        <authorList>
            <person name="Davidova I.A."/>
            <person name="Callaghan A.V."/>
            <person name="Wawrik B."/>
            <person name="Pruitt S."/>
            <person name="Marks C."/>
            <person name="Duncan K.E."/>
            <person name="Suflita J.M."/>
        </authorList>
    </citation>
    <scope>NUCLEOTIDE SEQUENCE [LARGE SCALE GENOMIC DNA]</scope>
    <source>
        <strain evidence="6 7">SPR</strain>
    </source>
</reference>
<evidence type="ECO:0000313" key="6">
    <source>
        <dbReference type="EMBL" id="KIX14102.1"/>
    </source>
</evidence>
<dbReference type="AlphaFoldDB" id="A0A0D2GGR5"/>
<evidence type="ECO:0000256" key="1">
    <source>
        <dbReference type="ARBA" id="ARBA00022801"/>
    </source>
</evidence>
<keyword evidence="2 4" id="KW-0442">Lipid degradation</keyword>